<gene>
    <name evidence="1" type="ORF">RF11_04047</name>
</gene>
<protein>
    <submittedName>
        <fullName evidence="1">Uncharacterized protein</fullName>
    </submittedName>
</protein>
<dbReference type="GO" id="GO:0005509">
    <property type="term" value="F:calcium ion binding"/>
    <property type="evidence" value="ECO:0007669"/>
    <property type="project" value="InterPro"/>
</dbReference>
<evidence type="ECO:0000313" key="2">
    <source>
        <dbReference type="Proteomes" id="UP000031668"/>
    </source>
</evidence>
<dbReference type="OrthoDB" id="37886at2759"/>
<sequence length="111" mass="12547">MKQLLSICASFRRLFKDDLAQRVEAGSAGHCRTLLTFLLRNPRDLGGPKTYHIDIDRENIIRGSNLAFGHSSNLIPIFAKSSILHFRAVADSFERVKITLSDLQKNVRHTV</sequence>
<keyword evidence="2" id="KW-1185">Reference proteome</keyword>
<dbReference type="EMBL" id="JWZT01001748">
    <property type="protein sequence ID" value="KII71501.1"/>
    <property type="molecule type" value="Genomic_DNA"/>
</dbReference>
<reference evidence="1 2" key="1">
    <citation type="journal article" date="2014" name="Genome Biol. Evol.">
        <title>The genome of the myxosporean Thelohanellus kitauei shows adaptations to nutrient acquisition within its fish host.</title>
        <authorList>
            <person name="Yang Y."/>
            <person name="Xiong J."/>
            <person name="Zhou Z."/>
            <person name="Huo F."/>
            <person name="Miao W."/>
            <person name="Ran C."/>
            <person name="Liu Y."/>
            <person name="Zhang J."/>
            <person name="Feng J."/>
            <person name="Wang M."/>
            <person name="Wang M."/>
            <person name="Wang L."/>
            <person name="Yao B."/>
        </authorList>
    </citation>
    <scope>NUCLEOTIDE SEQUENCE [LARGE SCALE GENOMIC DNA]</scope>
    <source>
        <strain evidence="1">Wuqing</strain>
    </source>
</reference>
<dbReference type="Proteomes" id="UP000031668">
    <property type="component" value="Unassembled WGS sequence"/>
</dbReference>
<name>A0A0C2MVW1_THEKT</name>
<proteinExistence type="predicted"/>
<comment type="caution">
    <text evidence="1">The sequence shown here is derived from an EMBL/GenBank/DDBJ whole genome shotgun (WGS) entry which is preliminary data.</text>
</comment>
<accession>A0A0C2MVW1</accession>
<dbReference type="SUPFAM" id="SSF47874">
    <property type="entry name" value="Annexin"/>
    <property type="match status" value="1"/>
</dbReference>
<evidence type="ECO:0000313" key="1">
    <source>
        <dbReference type="EMBL" id="KII71501.1"/>
    </source>
</evidence>
<dbReference type="AlphaFoldDB" id="A0A0C2MVW1"/>
<organism evidence="1 2">
    <name type="scientific">Thelohanellus kitauei</name>
    <name type="common">Myxosporean</name>
    <dbReference type="NCBI Taxonomy" id="669202"/>
    <lineage>
        <taxon>Eukaryota</taxon>
        <taxon>Metazoa</taxon>
        <taxon>Cnidaria</taxon>
        <taxon>Myxozoa</taxon>
        <taxon>Myxosporea</taxon>
        <taxon>Bivalvulida</taxon>
        <taxon>Platysporina</taxon>
        <taxon>Myxobolidae</taxon>
        <taxon>Thelohanellus</taxon>
    </lineage>
</organism>
<dbReference type="InterPro" id="IPR037104">
    <property type="entry name" value="Annexin_sf"/>
</dbReference>
<dbReference type="GO" id="GO:0005544">
    <property type="term" value="F:calcium-dependent phospholipid binding"/>
    <property type="evidence" value="ECO:0007669"/>
    <property type="project" value="InterPro"/>
</dbReference>